<dbReference type="PANTHER" id="PTHR33356:SF5">
    <property type="entry name" value="TIP41-LIKE PROTEIN"/>
    <property type="match status" value="1"/>
</dbReference>
<comment type="caution">
    <text evidence="2">The sequence shown here is derived from an EMBL/GenBank/DDBJ whole genome shotgun (WGS) entry which is preliminary data.</text>
</comment>
<reference evidence="2 3" key="1">
    <citation type="submission" date="2020-08" db="EMBL/GenBank/DDBJ databases">
        <title>Plant Genome Project.</title>
        <authorList>
            <person name="Zhang R.-G."/>
        </authorList>
    </citation>
    <scope>NUCLEOTIDE SEQUENCE [LARGE SCALE GENOMIC DNA]</scope>
    <source>
        <tissue evidence="2">Rhizome</tissue>
    </source>
</reference>
<organism evidence="2 3">
    <name type="scientific">Zingiber officinale</name>
    <name type="common">Ginger</name>
    <name type="synonym">Amomum zingiber</name>
    <dbReference type="NCBI Taxonomy" id="94328"/>
    <lineage>
        <taxon>Eukaryota</taxon>
        <taxon>Viridiplantae</taxon>
        <taxon>Streptophyta</taxon>
        <taxon>Embryophyta</taxon>
        <taxon>Tracheophyta</taxon>
        <taxon>Spermatophyta</taxon>
        <taxon>Magnoliopsida</taxon>
        <taxon>Liliopsida</taxon>
        <taxon>Zingiberales</taxon>
        <taxon>Zingiberaceae</taxon>
        <taxon>Zingiber</taxon>
    </lineage>
</organism>
<dbReference type="AlphaFoldDB" id="A0A8J5GDL1"/>
<feature type="region of interest" description="Disordered" evidence="1">
    <location>
        <begin position="1"/>
        <end position="33"/>
    </location>
</feature>
<dbReference type="Proteomes" id="UP000734854">
    <property type="component" value="Unassembled WGS sequence"/>
</dbReference>
<evidence type="ECO:0000256" key="1">
    <source>
        <dbReference type="SAM" id="MobiDB-lite"/>
    </source>
</evidence>
<dbReference type="PANTHER" id="PTHR33356">
    <property type="entry name" value="TIP41-LIKE PROTEIN"/>
    <property type="match status" value="1"/>
</dbReference>
<accession>A0A8J5GDL1</accession>
<protein>
    <submittedName>
        <fullName evidence="2">Uncharacterized protein</fullName>
    </submittedName>
</protein>
<evidence type="ECO:0000313" key="2">
    <source>
        <dbReference type="EMBL" id="KAG6498002.1"/>
    </source>
</evidence>
<dbReference type="EMBL" id="JACMSC010000012">
    <property type="protein sequence ID" value="KAG6498002.1"/>
    <property type="molecule type" value="Genomic_DNA"/>
</dbReference>
<proteinExistence type="predicted"/>
<keyword evidence="3" id="KW-1185">Reference proteome</keyword>
<name>A0A8J5GDL1_ZINOF</name>
<sequence length="413" mass="45287">MADIQQWSDLHSKQWAPAVESSESPVGTLESPVRPQEVVAAVGRDGGDCCTALDAGRGGGGQLPWPAEAALTARERERRWPPEVARATGGRGGGRRRWRGPLEVEVMAAGGNAGHWRQRRWPQEATQALEAAAVATGGDAGHWRHRRWLPEATTKLLGDAGVEKGLLPHVRPPRPVRIRVHAATIFVALRQTLALPPSGTVLLQLMAEDFQLPSELLDDGFFNDYASLNLGLLPPPKTRDLLNRAAGKGAARSDLDDAERRRRSHHERWLLNLQLLHLKQQQLLQQQLHARRGLSYGGSGTPGSSPSLRTPLLLRHHPLSQSGTPAVFLCRSSARNESAGTGVFLPRTAVSKAEPEKKPTASSTVKKKSIYLFDHYFSSDAIMGRADALRLHSHLQPVAIRTPMNSLPHEWNY</sequence>
<gene>
    <name evidence="2" type="ORF">ZIOFF_045908</name>
</gene>
<evidence type="ECO:0000313" key="3">
    <source>
        <dbReference type="Proteomes" id="UP000734854"/>
    </source>
</evidence>